<keyword evidence="2" id="KW-1185">Reference proteome</keyword>
<accession>A0ABS4VJF2</accession>
<protein>
    <submittedName>
        <fullName evidence="1">Uncharacterized protein</fullName>
    </submittedName>
</protein>
<dbReference type="EMBL" id="JAGINS010000002">
    <property type="protein sequence ID" value="MBP2364015.1"/>
    <property type="molecule type" value="Genomic_DNA"/>
</dbReference>
<evidence type="ECO:0000313" key="1">
    <source>
        <dbReference type="EMBL" id="MBP2364015.1"/>
    </source>
</evidence>
<comment type="caution">
    <text evidence="1">The sequence shown here is derived from an EMBL/GenBank/DDBJ whole genome shotgun (WGS) entry which is preliminary data.</text>
</comment>
<name>A0ABS4VJF2_9ACTN</name>
<sequence>MPEHIRFLVNNLPSAVDSYESVGQDIDDLRKLHAECTAAAANERRPGRVSIGRCPARLDDGHLRRADLTASAASHRVRCGARWETLGE</sequence>
<gene>
    <name evidence="1" type="ORF">JOF59_006507</name>
</gene>
<reference evidence="1 2" key="1">
    <citation type="submission" date="2021-03" db="EMBL/GenBank/DDBJ databases">
        <title>Sequencing the genomes of 1000 actinobacteria strains.</title>
        <authorList>
            <person name="Klenk H.-P."/>
        </authorList>
    </citation>
    <scope>NUCLEOTIDE SEQUENCE [LARGE SCALE GENOMIC DNA]</scope>
    <source>
        <strain evidence="1 2">DSM 40843</strain>
    </source>
</reference>
<organism evidence="1 2">
    <name type="scientific">Streptomyces clavifer</name>
    <dbReference type="NCBI Taxonomy" id="68188"/>
    <lineage>
        <taxon>Bacteria</taxon>
        <taxon>Bacillati</taxon>
        <taxon>Actinomycetota</taxon>
        <taxon>Actinomycetes</taxon>
        <taxon>Kitasatosporales</taxon>
        <taxon>Streptomycetaceae</taxon>
        <taxon>Streptomyces</taxon>
    </lineage>
</organism>
<dbReference type="Proteomes" id="UP001519311">
    <property type="component" value="Unassembled WGS sequence"/>
</dbReference>
<evidence type="ECO:0000313" key="2">
    <source>
        <dbReference type="Proteomes" id="UP001519311"/>
    </source>
</evidence>
<dbReference type="RefSeq" id="WP_209471697.1">
    <property type="nucleotide sequence ID" value="NZ_BMWJ01000007.1"/>
</dbReference>
<proteinExistence type="predicted"/>